<evidence type="ECO:0000259" key="2">
    <source>
        <dbReference type="Pfam" id="PF03008"/>
    </source>
</evidence>
<dbReference type="InterPro" id="IPR036388">
    <property type="entry name" value="WH-like_DNA-bd_sf"/>
</dbReference>
<dbReference type="InterPro" id="IPR004256">
    <property type="entry name" value="DUF234"/>
</dbReference>
<dbReference type="Gene3D" id="1.10.10.10">
    <property type="entry name" value="Winged helix-like DNA-binding domain superfamily/Winged helix DNA-binding domain"/>
    <property type="match status" value="1"/>
</dbReference>
<evidence type="ECO:0000313" key="3">
    <source>
        <dbReference type="EMBL" id="EGN58237.1"/>
    </source>
</evidence>
<keyword evidence="3" id="KW-0067">ATP-binding</keyword>
<feature type="domain" description="ATPase" evidence="1">
    <location>
        <begin position="3"/>
        <end position="198"/>
    </location>
</feature>
<dbReference type="RefSeq" id="WP_007572126.1">
    <property type="nucleotide sequence ID" value="NZ_BPTS01000003.1"/>
</dbReference>
<organism evidence="3 4">
    <name type="scientific">Hallella multisaccharivorax DSM 17128</name>
    <dbReference type="NCBI Taxonomy" id="688246"/>
    <lineage>
        <taxon>Bacteria</taxon>
        <taxon>Pseudomonadati</taxon>
        <taxon>Bacteroidota</taxon>
        <taxon>Bacteroidia</taxon>
        <taxon>Bacteroidales</taxon>
        <taxon>Prevotellaceae</taxon>
        <taxon>Hallella</taxon>
    </lineage>
</organism>
<dbReference type="HOGENOM" id="CLU_041137_3_0_10"/>
<reference evidence="4" key="1">
    <citation type="journal article" date="2011" name="Stand. Genomic Sci.">
        <title>Non-contiguous finished genome sequence of the opportunistic oral pathogen Prevotella multisaccharivorax type strain (PPPA20).</title>
        <authorList>
            <person name="Pati A."/>
            <person name="Gronow S."/>
            <person name="Lu M."/>
            <person name="Lapidus A."/>
            <person name="Nolan M."/>
            <person name="Lucas S."/>
            <person name="Hammon N."/>
            <person name="Deshpande S."/>
            <person name="Cheng J.F."/>
            <person name="Tapia R."/>
            <person name="Han C."/>
            <person name="Goodwin L."/>
            <person name="Pitluck S."/>
            <person name="Liolios K."/>
            <person name="Pagani I."/>
            <person name="Mavromatis K."/>
            <person name="Mikhailova N."/>
            <person name="Huntemann M."/>
            <person name="Chen A."/>
            <person name="Palaniappan K."/>
            <person name="Land M."/>
            <person name="Hauser L."/>
            <person name="Detter J.C."/>
            <person name="Brambilla E.M."/>
            <person name="Rohde M."/>
            <person name="Goker M."/>
            <person name="Woyke T."/>
            <person name="Bristow J."/>
            <person name="Eisen J.A."/>
            <person name="Markowitz V."/>
            <person name="Hugenholtz P."/>
            <person name="Kyrpides N.C."/>
            <person name="Klenk H.P."/>
            <person name="Ivanova N."/>
        </authorList>
    </citation>
    <scope>NUCLEOTIDE SEQUENCE [LARGE SCALE GENOMIC DNA]</scope>
    <source>
        <strain evidence="4">DSM 17128</strain>
    </source>
</reference>
<dbReference type="InterPro" id="IPR011579">
    <property type="entry name" value="ATPase_dom"/>
</dbReference>
<dbReference type="OrthoDB" id="9813134at2"/>
<dbReference type="Pfam" id="PF03008">
    <property type="entry name" value="DUF234"/>
    <property type="match status" value="1"/>
</dbReference>
<dbReference type="SUPFAM" id="SSF46785">
    <property type="entry name" value="Winged helix' DNA-binding domain"/>
    <property type="match status" value="1"/>
</dbReference>
<dbReference type="AlphaFoldDB" id="F8N572"/>
<dbReference type="PANTHER" id="PTHR34704:SF1">
    <property type="entry name" value="ATPASE"/>
    <property type="match status" value="1"/>
</dbReference>
<evidence type="ECO:0000313" key="4">
    <source>
        <dbReference type="Proteomes" id="UP000002772"/>
    </source>
</evidence>
<dbReference type="EMBL" id="GL945016">
    <property type="protein sequence ID" value="EGN58237.1"/>
    <property type="molecule type" value="Genomic_DNA"/>
</dbReference>
<dbReference type="Gene3D" id="3.40.50.300">
    <property type="entry name" value="P-loop containing nucleotide triphosphate hydrolases"/>
    <property type="match status" value="1"/>
</dbReference>
<dbReference type="InterPro" id="IPR027417">
    <property type="entry name" value="P-loop_NTPase"/>
</dbReference>
<proteinExistence type="predicted"/>
<name>F8N572_9BACT</name>
<dbReference type="InterPro" id="IPR036390">
    <property type="entry name" value="WH_DNA-bd_sf"/>
</dbReference>
<dbReference type="SUPFAM" id="SSF52540">
    <property type="entry name" value="P-loop containing nucleoside triphosphate hydrolases"/>
    <property type="match status" value="1"/>
</dbReference>
<gene>
    <name evidence="3" type="ORF">Premu_0028</name>
</gene>
<dbReference type="Proteomes" id="UP000002772">
    <property type="component" value="Unassembled WGS sequence"/>
</dbReference>
<protein>
    <submittedName>
        <fullName evidence="3">ATP-binding protein</fullName>
    </submittedName>
</protein>
<keyword evidence="4" id="KW-1185">Reference proteome</keyword>
<dbReference type="Pfam" id="PF01637">
    <property type="entry name" value="ATPase_2"/>
    <property type="match status" value="1"/>
</dbReference>
<dbReference type="PANTHER" id="PTHR34704">
    <property type="entry name" value="ATPASE"/>
    <property type="match status" value="1"/>
</dbReference>
<dbReference type="GO" id="GO:0005524">
    <property type="term" value="F:ATP binding"/>
    <property type="evidence" value="ECO:0007669"/>
    <property type="project" value="UniProtKB-KW"/>
</dbReference>
<accession>F8N572</accession>
<sequence length="469" mass="53917">MEFLDRKEEMARLQKALNKKEPSFVVVYGRRRLGKSTLIQKILGADDVFFMADKSDQTQQRRLFAMALSSKFDNFDKLPFTDWDSLFTELCYRAKGENMFTVCLDEFPYLVKSCPELPSILQRFIDMRRFPFHLIICGSSQHLMQDIVLNPSEPLYGRAGTIIKLRPLHIRFLQQAFKEEPADEIVDEYAAWGGVPRYWVLREENGNMMDAVMSQIANTEGTLFDEPDRLLADDLSTTVIASSILSLIGNGANRVSEIASRLGRKATDLSVPLNRLVKLGYIERDIPFGESPRSTKKSLYKISDEFLSFYYRFIVPERSMIGLNRYNVVRNYITSNYPDFAGKEWERLCRHAVSGNTVFGITWDVASRWWGTVAKGKQIELDLVAESIDKKSLLIGECKWTKEEHAESLLDDLKARSKDFAYTKGHTVYYALFLRHEPVDGKKPYVILPENIVDDFDSSVLYISDASRK</sequence>
<dbReference type="eggNOG" id="COG1672">
    <property type="taxonomic scope" value="Bacteria"/>
</dbReference>
<keyword evidence="3" id="KW-0547">Nucleotide-binding</keyword>
<dbReference type="STRING" id="688246.Premu_0028"/>
<feature type="domain" description="DUF234" evidence="2">
    <location>
        <begin position="310"/>
        <end position="406"/>
    </location>
</feature>
<evidence type="ECO:0000259" key="1">
    <source>
        <dbReference type="Pfam" id="PF01637"/>
    </source>
</evidence>